<keyword evidence="3" id="KW-1185">Reference proteome</keyword>
<gene>
    <name evidence="2" type="ORF">O0S08_48620</name>
</gene>
<reference evidence="2" key="1">
    <citation type="submission" date="2022-11" db="EMBL/GenBank/DDBJ databases">
        <title>Minimal conservation of predation-associated metabolite biosynthetic gene clusters underscores biosynthetic potential of Myxococcota including descriptions for ten novel species: Archangium lansinium sp. nov., Myxococcus landrumus sp. nov., Nannocystis bai.</title>
        <authorList>
            <person name="Ahearne A."/>
            <person name="Stevens C."/>
            <person name="Dowd S."/>
        </authorList>
    </citation>
    <scope>NUCLEOTIDE SEQUENCE</scope>
    <source>
        <strain evidence="2">Fl3</strain>
    </source>
</reference>
<feature type="region of interest" description="Disordered" evidence="1">
    <location>
        <begin position="15"/>
        <end position="55"/>
    </location>
</feature>
<dbReference type="Proteomes" id="UP001164459">
    <property type="component" value="Chromosome"/>
</dbReference>
<evidence type="ECO:0000313" key="3">
    <source>
        <dbReference type="Proteomes" id="UP001164459"/>
    </source>
</evidence>
<sequence length="191" mass="19942">MSRDLGLALLLAGSAGCSPSRSDSATAGTGTTTTTTAETTTGATSTGSTTTAAASDPCSCYPAYLTCSDPPLRVCDAPEPCGELSEDAEEATICILGLLRDREPSRFHYDWKGGDGGYFGEFHVLAGGGGIDLECHTFGLTFDFAANRHTLEPADYFATCLTLAEHKQRLDCLLAGLHLADSFPECPDETG</sequence>
<evidence type="ECO:0000256" key="1">
    <source>
        <dbReference type="SAM" id="MobiDB-lite"/>
    </source>
</evidence>
<feature type="compositionally biased region" description="Low complexity" evidence="1">
    <location>
        <begin position="24"/>
        <end position="55"/>
    </location>
</feature>
<protein>
    <submittedName>
        <fullName evidence="2">Uncharacterized protein</fullName>
    </submittedName>
</protein>
<evidence type="ECO:0000313" key="2">
    <source>
        <dbReference type="EMBL" id="WAS94050.1"/>
    </source>
</evidence>
<proteinExistence type="predicted"/>
<name>A0ABY7H454_9BACT</name>
<dbReference type="RefSeq" id="WP_269036388.1">
    <property type="nucleotide sequence ID" value="NZ_CP114040.1"/>
</dbReference>
<organism evidence="2 3">
    <name type="scientific">Nannocystis punicea</name>
    <dbReference type="NCBI Taxonomy" id="2995304"/>
    <lineage>
        <taxon>Bacteria</taxon>
        <taxon>Pseudomonadati</taxon>
        <taxon>Myxococcota</taxon>
        <taxon>Polyangia</taxon>
        <taxon>Nannocystales</taxon>
        <taxon>Nannocystaceae</taxon>
        <taxon>Nannocystis</taxon>
    </lineage>
</organism>
<dbReference type="EMBL" id="CP114040">
    <property type="protein sequence ID" value="WAS94050.1"/>
    <property type="molecule type" value="Genomic_DNA"/>
</dbReference>
<accession>A0ABY7H454</accession>
<dbReference type="PROSITE" id="PS51257">
    <property type="entry name" value="PROKAR_LIPOPROTEIN"/>
    <property type="match status" value="1"/>
</dbReference>